<feature type="coiled-coil region" evidence="1">
    <location>
        <begin position="148"/>
        <end position="203"/>
    </location>
</feature>
<dbReference type="PANTHER" id="PTHR33055">
    <property type="entry name" value="TRANSPOSASE FOR INSERTION SEQUENCE ELEMENT IS1111A"/>
    <property type="match status" value="1"/>
</dbReference>
<evidence type="ECO:0000259" key="2">
    <source>
        <dbReference type="Pfam" id="PF01548"/>
    </source>
</evidence>
<accession>A0A1H7ZWI3</accession>
<feature type="domain" description="Transposase IS110-like N-terminal" evidence="2">
    <location>
        <begin position="21"/>
        <end position="171"/>
    </location>
</feature>
<dbReference type="GO" id="GO:0003677">
    <property type="term" value="F:DNA binding"/>
    <property type="evidence" value="ECO:0007669"/>
    <property type="project" value="InterPro"/>
</dbReference>
<proteinExistence type="predicted"/>
<keyword evidence="5" id="KW-1185">Reference proteome</keyword>
<dbReference type="InterPro" id="IPR047650">
    <property type="entry name" value="Transpos_IS110"/>
</dbReference>
<evidence type="ECO:0000313" key="4">
    <source>
        <dbReference type="EMBL" id="SEM62586.1"/>
    </source>
</evidence>
<dbReference type="Pfam" id="PF01548">
    <property type="entry name" value="DEDD_Tnp_IS110"/>
    <property type="match status" value="1"/>
</dbReference>
<keyword evidence="1" id="KW-0175">Coiled coil</keyword>
<dbReference type="InterPro" id="IPR003346">
    <property type="entry name" value="Transposase_20"/>
</dbReference>
<sequence>MMEAFAVSLTHFIMKTTKHCVGVDVSKDSIVCCLGSSQQEITVFSRPKTFTNDLKGFGQLLDWCLQQGDKEVSFVLEATGVYYERLAFWLDDRNQQLSVVLPNKIKHYSKSLNIKTKTDNVDAQILSRFGLERKLDYWKMPTKFMREIKSLTREYQEAKVKIVAAKNQLHAKEHSYNCLVSVSRRLKRQISLLENQLLEIEAELRTTVMSDTLFYDKITKVITIPGVSFITAIIVLAETNGFALVKNAKQLVSYCGLDIQHNQSGGHEGKSKISKKGNSFIRKALYMPALAASRYNKDLKVFYERIIDRKPAKKIGITAVARKLLILIYILWKNDQEYIFEEQINNAVMEVGRY</sequence>
<dbReference type="NCBIfam" id="NF033542">
    <property type="entry name" value="transpos_IS110"/>
    <property type="match status" value="1"/>
</dbReference>
<dbReference type="Proteomes" id="UP000199421">
    <property type="component" value="Unassembled WGS sequence"/>
</dbReference>
<evidence type="ECO:0000256" key="1">
    <source>
        <dbReference type="SAM" id="Coils"/>
    </source>
</evidence>
<organism evidence="4 5">
    <name type="scientific">Olivibacter domesticus</name>
    <name type="common">Pseudosphingobacterium domesticum</name>
    <dbReference type="NCBI Taxonomy" id="407022"/>
    <lineage>
        <taxon>Bacteria</taxon>
        <taxon>Pseudomonadati</taxon>
        <taxon>Bacteroidota</taxon>
        <taxon>Sphingobacteriia</taxon>
        <taxon>Sphingobacteriales</taxon>
        <taxon>Sphingobacteriaceae</taxon>
        <taxon>Olivibacter</taxon>
    </lineage>
</organism>
<feature type="domain" description="Transposase IS116/IS110/IS902 C-terminal" evidence="3">
    <location>
        <begin position="222"/>
        <end position="304"/>
    </location>
</feature>
<dbReference type="InterPro" id="IPR002525">
    <property type="entry name" value="Transp_IS110-like_N"/>
</dbReference>
<dbReference type="GO" id="GO:0006313">
    <property type="term" value="P:DNA transposition"/>
    <property type="evidence" value="ECO:0007669"/>
    <property type="project" value="InterPro"/>
</dbReference>
<evidence type="ECO:0000313" key="5">
    <source>
        <dbReference type="Proteomes" id="UP000199421"/>
    </source>
</evidence>
<dbReference type="GO" id="GO:0004803">
    <property type="term" value="F:transposase activity"/>
    <property type="evidence" value="ECO:0007669"/>
    <property type="project" value="InterPro"/>
</dbReference>
<gene>
    <name evidence="4" type="ORF">SAMN05661044_05656</name>
</gene>
<name>A0A1H7ZWI3_OLID1</name>
<dbReference type="PANTHER" id="PTHR33055:SF13">
    <property type="entry name" value="TRANSPOSASE"/>
    <property type="match status" value="1"/>
</dbReference>
<dbReference type="AlphaFoldDB" id="A0A1H7ZWI3"/>
<reference evidence="5" key="1">
    <citation type="submission" date="2016-10" db="EMBL/GenBank/DDBJ databases">
        <authorList>
            <person name="Varghese N."/>
            <person name="Submissions S."/>
        </authorList>
    </citation>
    <scope>NUCLEOTIDE SEQUENCE [LARGE SCALE GENOMIC DNA]</scope>
    <source>
        <strain evidence="5">DSM 18733</strain>
    </source>
</reference>
<dbReference type="EMBL" id="FOAF01000022">
    <property type="protein sequence ID" value="SEM62586.1"/>
    <property type="molecule type" value="Genomic_DNA"/>
</dbReference>
<evidence type="ECO:0000259" key="3">
    <source>
        <dbReference type="Pfam" id="PF02371"/>
    </source>
</evidence>
<dbReference type="Pfam" id="PF02371">
    <property type="entry name" value="Transposase_20"/>
    <property type="match status" value="1"/>
</dbReference>
<protein>
    <submittedName>
        <fullName evidence="4">Transposase</fullName>
    </submittedName>
</protein>